<organism evidence="7 8">
    <name type="scientific">Mucilaginibacter psychrotolerans</name>
    <dbReference type="NCBI Taxonomy" id="1524096"/>
    <lineage>
        <taxon>Bacteria</taxon>
        <taxon>Pseudomonadati</taxon>
        <taxon>Bacteroidota</taxon>
        <taxon>Sphingobacteriia</taxon>
        <taxon>Sphingobacteriales</taxon>
        <taxon>Sphingobacteriaceae</taxon>
        <taxon>Mucilaginibacter</taxon>
    </lineage>
</organism>
<accession>A0A4Y8SGM4</accession>
<dbReference type="GO" id="GO:0006352">
    <property type="term" value="P:DNA-templated transcription initiation"/>
    <property type="evidence" value="ECO:0007669"/>
    <property type="project" value="InterPro"/>
</dbReference>
<protein>
    <submittedName>
        <fullName evidence="7">Sigma-70 family RNA polymerase sigma factor</fullName>
    </submittedName>
</protein>
<keyword evidence="2" id="KW-0805">Transcription regulation</keyword>
<dbReference type="InterPro" id="IPR036388">
    <property type="entry name" value="WH-like_DNA-bd_sf"/>
</dbReference>
<evidence type="ECO:0000259" key="6">
    <source>
        <dbReference type="Pfam" id="PF08281"/>
    </source>
</evidence>
<comment type="similarity">
    <text evidence="1">Belongs to the sigma-70 factor family. ECF subfamily.</text>
</comment>
<dbReference type="Gene3D" id="1.10.1740.10">
    <property type="match status" value="1"/>
</dbReference>
<evidence type="ECO:0000256" key="2">
    <source>
        <dbReference type="ARBA" id="ARBA00023015"/>
    </source>
</evidence>
<dbReference type="PANTHER" id="PTHR43133">
    <property type="entry name" value="RNA POLYMERASE ECF-TYPE SIGMA FACTO"/>
    <property type="match status" value="1"/>
</dbReference>
<name>A0A4Y8SGM4_9SPHI</name>
<keyword evidence="3" id="KW-0731">Sigma factor</keyword>
<keyword evidence="4" id="KW-0804">Transcription</keyword>
<sequence length="204" mass="23975">MSNEVNIHEKEKESLNLLLQQLQKGSELAFTSIYDLYSHQLYRNILRLVKEEDIAQELLQDLFLKIWENRHNIKLDTSFKSYLYKIAENLVYGHFRKMAKDKRLIERLVLSSTAFDTFAEETIINKENHELLQLAIESLAPQRKLIYTLCKLEGKSYEEVSHELGIATSTIRNQIVKANKDVKLYFSKQDLAMLIFTIQILNHL</sequence>
<evidence type="ECO:0000256" key="4">
    <source>
        <dbReference type="ARBA" id="ARBA00023163"/>
    </source>
</evidence>
<dbReference type="AlphaFoldDB" id="A0A4Y8SGM4"/>
<feature type="domain" description="RNA polymerase sigma factor 70 region 4 type 2" evidence="6">
    <location>
        <begin position="130"/>
        <end position="178"/>
    </location>
</feature>
<dbReference type="GO" id="GO:0016987">
    <property type="term" value="F:sigma factor activity"/>
    <property type="evidence" value="ECO:0007669"/>
    <property type="project" value="UniProtKB-KW"/>
</dbReference>
<dbReference type="InterPro" id="IPR013324">
    <property type="entry name" value="RNA_pol_sigma_r3/r4-like"/>
</dbReference>
<evidence type="ECO:0000256" key="3">
    <source>
        <dbReference type="ARBA" id="ARBA00023082"/>
    </source>
</evidence>
<dbReference type="SUPFAM" id="SSF88659">
    <property type="entry name" value="Sigma3 and sigma4 domains of RNA polymerase sigma factors"/>
    <property type="match status" value="1"/>
</dbReference>
<dbReference type="Gene3D" id="1.10.10.10">
    <property type="entry name" value="Winged helix-like DNA-binding domain superfamily/Winged helix DNA-binding domain"/>
    <property type="match status" value="1"/>
</dbReference>
<dbReference type="InterPro" id="IPR013249">
    <property type="entry name" value="RNA_pol_sigma70_r4_t2"/>
</dbReference>
<dbReference type="NCBIfam" id="TIGR02937">
    <property type="entry name" value="sigma70-ECF"/>
    <property type="match status" value="1"/>
</dbReference>
<dbReference type="SUPFAM" id="SSF88946">
    <property type="entry name" value="Sigma2 domain of RNA polymerase sigma factors"/>
    <property type="match status" value="1"/>
</dbReference>
<dbReference type="RefSeq" id="WP_133230694.1">
    <property type="nucleotide sequence ID" value="NZ_SOZE01000009.1"/>
</dbReference>
<dbReference type="Pfam" id="PF04542">
    <property type="entry name" value="Sigma70_r2"/>
    <property type="match status" value="1"/>
</dbReference>
<dbReference type="InterPro" id="IPR014284">
    <property type="entry name" value="RNA_pol_sigma-70_dom"/>
</dbReference>
<dbReference type="InterPro" id="IPR007627">
    <property type="entry name" value="RNA_pol_sigma70_r2"/>
</dbReference>
<comment type="caution">
    <text evidence="7">The sequence shown here is derived from an EMBL/GenBank/DDBJ whole genome shotgun (WGS) entry which is preliminary data.</text>
</comment>
<dbReference type="PANTHER" id="PTHR43133:SF46">
    <property type="entry name" value="RNA POLYMERASE SIGMA-70 FACTOR ECF SUBFAMILY"/>
    <property type="match status" value="1"/>
</dbReference>
<dbReference type="EMBL" id="SOZE01000009">
    <property type="protein sequence ID" value="TFF37697.1"/>
    <property type="molecule type" value="Genomic_DNA"/>
</dbReference>
<evidence type="ECO:0000313" key="8">
    <source>
        <dbReference type="Proteomes" id="UP000297540"/>
    </source>
</evidence>
<dbReference type="OrthoDB" id="655312at2"/>
<dbReference type="InterPro" id="IPR013325">
    <property type="entry name" value="RNA_pol_sigma_r2"/>
</dbReference>
<proteinExistence type="inferred from homology"/>
<evidence type="ECO:0000313" key="7">
    <source>
        <dbReference type="EMBL" id="TFF37697.1"/>
    </source>
</evidence>
<gene>
    <name evidence="7" type="ORF">E2R66_11050</name>
</gene>
<evidence type="ECO:0000259" key="5">
    <source>
        <dbReference type="Pfam" id="PF04542"/>
    </source>
</evidence>
<feature type="domain" description="RNA polymerase sigma-70 region 2" evidence="5">
    <location>
        <begin position="34"/>
        <end position="97"/>
    </location>
</feature>
<evidence type="ECO:0000256" key="1">
    <source>
        <dbReference type="ARBA" id="ARBA00010641"/>
    </source>
</evidence>
<dbReference type="Pfam" id="PF08281">
    <property type="entry name" value="Sigma70_r4_2"/>
    <property type="match status" value="1"/>
</dbReference>
<reference evidence="7 8" key="1">
    <citation type="journal article" date="2017" name="Int. J. Syst. Evol. Microbiol.">
        <title>Mucilaginibacterpsychrotolerans sp. nov., isolated from peatlands.</title>
        <authorList>
            <person name="Deng Y."/>
            <person name="Shen L."/>
            <person name="Xu B."/>
            <person name="Liu Y."/>
            <person name="Gu Z."/>
            <person name="Liu H."/>
            <person name="Zhou Y."/>
        </authorList>
    </citation>
    <scope>NUCLEOTIDE SEQUENCE [LARGE SCALE GENOMIC DNA]</scope>
    <source>
        <strain evidence="7 8">NH7-4</strain>
    </source>
</reference>
<dbReference type="InterPro" id="IPR039425">
    <property type="entry name" value="RNA_pol_sigma-70-like"/>
</dbReference>
<dbReference type="Proteomes" id="UP000297540">
    <property type="component" value="Unassembled WGS sequence"/>
</dbReference>
<keyword evidence="8" id="KW-1185">Reference proteome</keyword>
<dbReference type="GO" id="GO:0003677">
    <property type="term" value="F:DNA binding"/>
    <property type="evidence" value="ECO:0007669"/>
    <property type="project" value="InterPro"/>
</dbReference>